<sequence>MNRLLLSDLKRMWRQGVAISTLLGCGIALFVMANSSMVSLEEARESYYSQYRFGDVFATLVRAPNGIADRVAEVDGVSRVQSRIVRSVLVDLPEMAEPASCLLVSINVEDPFPMNAIHLTQGRFPNDDQRCETVISELFAEAHGLQPGGELDCIIGGRKQRLRIVGIGLSPEYVYVVQPGLMVTDNRRYGVVWMPRRQMEAAFNMEGAFNSLSIAMQPHASIAAVIAQVDQLTRPYGGTGAYDRGDQVSHHRVADEMSQQRTMALVMPSIFLAVSAFLFNIVFTRLVNGQAEQIATLRAFGYRSREIGWHYVKMVLFWVILGSAMGCLGGLRLSWWMTSQYLRFFRFPTMEYEFATHHAILAIAIGAAAAILGTLASIRKAMSLQPAEAMRPAAPRDYRGLIAERTGFSKLLSPVGRMIVRRLETNRMATTLSVLGMSLAVAILVLGSFFQDTIDYVMDLQFKKTQRQDVMLTFAETLSAASIHDVAHLPGVTRVEPFRSVPVRMRNGNRTHRLSLMGMSENPSLYRILDDAQQQVTLPPIDGLTISDKLAEVMDVKAGELLTVEILDREQRTIRLPVARVFPNYTEPSAYMNRQSLHKVLREVEQLSGAFLSVDADSIASLYDEVKKTPSIAGVLDKHAAEASFNETISESTSLMRIVNAAFSLVIAFGVIYNCAVIILAERARDLATLRVMGFRRIEVSMVLFGELAIITVLSIPVGLPIGYAFAYLTTIALDTETHRFPLVIQRFTYAYAAIVVLGAASLSAIYVRRMLSSLDLVAVLKVKE</sequence>
<dbReference type="PROSITE" id="PS51257">
    <property type="entry name" value="PROKAR_LIPOPROTEIN"/>
    <property type="match status" value="1"/>
</dbReference>
<feature type="transmembrane region" description="Helical" evidence="7">
    <location>
        <begin position="263"/>
        <end position="283"/>
    </location>
</feature>
<keyword evidence="3" id="KW-1003">Cell membrane</keyword>
<evidence type="ECO:0000313" key="9">
    <source>
        <dbReference type="EMBL" id="TWU46129.1"/>
    </source>
</evidence>
<dbReference type="OrthoDB" id="5137249at2"/>
<dbReference type="PANTHER" id="PTHR30489">
    <property type="entry name" value="LIPOPROTEIN-RELEASING SYSTEM TRANSMEMBRANE PROTEIN LOLE"/>
    <property type="match status" value="1"/>
</dbReference>
<proteinExistence type="inferred from homology"/>
<dbReference type="GO" id="GO:0044874">
    <property type="term" value="P:lipoprotein localization to outer membrane"/>
    <property type="evidence" value="ECO:0007669"/>
    <property type="project" value="TreeGrafter"/>
</dbReference>
<dbReference type="EMBL" id="SJPW01000008">
    <property type="protein sequence ID" value="TWU46129.1"/>
    <property type="molecule type" value="Genomic_DNA"/>
</dbReference>
<evidence type="ECO:0000256" key="1">
    <source>
        <dbReference type="ARBA" id="ARBA00004651"/>
    </source>
</evidence>
<name>A0A5C6EFU6_9BACT</name>
<dbReference type="RefSeq" id="WP_146461821.1">
    <property type="nucleotide sequence ID" value="NZ_SJPW01000008.1"/>
</dbReference>
<gene>
    <name evidence="9" type="ORF">Poly51_55240</name>
</gene>
<evidence type="ECO:0000256" key="7">
    <source>
        <dbReference type="SAM" id="Phobius"/>
    </source>
</evidence>
<keyword evidence="10" id="KW-1185">Reference proteome</keyword>
<evidence type="ECO:0000256" key="2">
    <source>
        <dbReference type="ARBA" id="ARBA00005236"/>
    </source>
</evidence>
<feature type="transmembrane region" description="Helical" evidence="7">
    <location>
        <begin position="428"/>
        <end position="450"/>
    </location>
</feature>
<keyword evidence="5 7" id="KW-1133">Transmembrane helix</keyword>
<keyword evidence="4 7" id="KW-0812">Transmembrane</keyword>
<dbReference type="Pfam" id="PF02687">
    <property type="entry name" value="FtsX"/>
    <property type="match status" value="2"/>
</dbReference>
<feature type="transmembrane region" description="Helical" evidence="7">
    <location>
        <begin position="355"/>
        <end position="376"/>
    </location>
</feature>
<dbReference type="Proteomes" id="UP000318288">
    <property type="component" value="Unassembled WGS sequence"/>
</dbReference>
<dbReference type="InterPro" id="IPR003838">
    <property type="entry name" value="ABC3_permease_C"/>
</dbReference>
<dbReference type="AlphaFoldDB" id="A0A5C6EFU6"/>
<feature type="transmembrane region" description="Helical" evidence="7">
    <location>
        <begin position="658"/>
        <end position="681"/>
    </location>
</feature>
<feature type="transmembrane region" description="Helical" evidence="7">
    <location>
        <begin position="702"/>
        <end position="729"/>
    </location>
</feature>
<feature type="domain" description="ABC3 transporter permease C-terminal" evidence="8">
    <location>
        <begin position="266"/>
        <end position="386"/>
    </location>
</feature>
<comment type="caution">
    <text evidence="9">The sequence shown here is derived from an EMBL/GenBank/DDBJ whole genome shotgun (WGS) entry which is preliminary data.</text>
</comment>
<dbReference type="PANTHER" id="PTHR30489:SF0">
    <property type="entry name" value="LIPOPROTEIN-RELEASING SYSTEM TRANSMEMBRANE PROTEIN LOLE"/>
    <property type="match status" value="1"/>
</dbReference>
<dbReference type="InterPro" id="IPR051447">
    <property type="entry name" value="Lipoprotein-release_system"/>
</dbReference>
<keyword evidence="6 7" id="KW-0472">Membrane</keyword>
<feature type="transmembrane region" description="Helical" evidence="7">
    <location>
        <begin position="749"/>
        <end position="768"/>
    </location>
</feature>
<evidence type="ECO:0000256" key="6">
    <source>
        <dbReference type="ARBA" id="ARBA00023136"/>
    </source>
</evidence>
<evidence type="ECO:0000256" key="3">
    <source>
        <dbReference type="ARBA" id="ARBA00022475"/>
    </source>
</evidence>
<comment type="subcellular location">
    <subcellularLocation>
        <location evidence="1">Cell membrane</location>
        <topology evidence="1">Multi-pass membrane protein</topology>
    </subcellularLocation>
</comment>
<comment type="similarity">
    <text evidence="2">Belongs to the ABC-4 integral membrane protein family. LolC/E subfamily.</text>
</comment>
<reference evidence="9 10" key="1">
    <citation type="submission" date="2019-02" db="EMBL/GenBank/DDBJ databases">
        <title>Deep-cultivation of Planctomycetes and their phenomic and genomic characterization uncovers novel biology.</title>
        <authorList>
            <person name="Wiegand S."/>
            <person name="Jogler M."/>
            <person name="Boedeker C."/>
            <person name="Pinto D."/>
            <person name="Vollmers J."/>
            <person name="Rivas-Marin E."/>
            <person name="Kohn T."/>
            <person name="Peeters S.H."/>
            <person name="Heuer A."/>
            <person name="Rast P."/>
            <person name="Oberbeckmann S."/>
            <person name="Bunk B."/>
            <person name="Jeske O."/>
            <person name="Meyerdierks A."/>
            <person name="Storesund J.E."/>
            <person name="Kallscheuer N."/>
            <person name="Luecker S."/>
            <person name="Lage O.M."/>
            <person name="Pohl T."/>
            <person name="Merkel B.J."/>
            <person name="Hornburger P."/>
            <person name="Mueller R.-W."/>
            <person name="Bruemmer F."/>
            <person name="Labrenz M."/>
            <person name="Spormann A.M."/>
            <person name="Op Den Camp H."/>
            <person name="Overmann J."/>
            <person name="Amann R."/>
            <person name="Jetten M.S.M."/>
            <person name="Mascher T."/>
            <person name="Medema M.H."/>
            <person name="Devos D.P."/>
            <person name="Kaster A.-K."/>
            <person name="Ovreas L."/>
            <person name="Rohde M."/>
            <person name="Galperin M.Y."/>
            <person name="Jogler C."/>
        </authorList>
    </citation>
    <scope>NUCLEOTIDE SEQUENCE [LARGE SCALE GENOMIC DNA]</scope>
    <source>
        <strain evidence="9 10">Poly51</strain>
    </source>
</reference>
<evidence type="ECO:0000256" key="5">
    <source>
        <dbReference type="ARBA" id="ARBA00022989"/>
    </source>
</evidence>
<evidence type="ECO:0000313" key="10">
    <source>
        <dbReference type="Proteomes" id="UP000318288"/>
    </source>
</evidence>
<accession>A0A5C6EFU6</accession>
<protein>
    <submittedName>
        <fullName evidence="9">FtsX-like permease family protein</fullName>
    </submittedName>
</protein>
<feature type="transmembrane region" description="Helical" evidence="7">
    <location>
        <begin position="315"/>
        <end position="335"/>
    </location>
</feature>
<dbReference type="GO" id="GO:0098797">
    <property type="term" value="C:plasma membrane protein complex"/>
    <property type="evidence" value="ECO:0007669"/>
    <property type="project" value="TreeGrafter"/>
</dbReference>
<evidence type="ECO:0000256" key="4">
    <source>
        <dbReference type="ARBA" id="ARBA00022692"/>
    </source>
</evidence>
<organism evidence="9 10">
    <name type="scientific">Rubripirellula tenax</name>
    <dbReference type="NCBI Taxonomy" id="2528015"/>
    <lineage>
        <taxon>Bacteria</taxon>
        <taxon>Pseudomonadati</taxon>
        <taxon>Planctomycetota</taxon>
        <taxon>Planctomycetia</taxon>
        <taxon>Pirellulales</taxon>
        <taxon>Pirellulaceae</taxon>
        <taxon>Rubripirellula</taxon>
    </lineage>
</organism>
<feature type="domain" description="ABC3 transporter permease C-terminal" evidence="8">
    <location>
        <begin position="661"/>
        <end position="775"/>
    </location>
</feature>
<evidence type="ECO:0000259" key="8">
    <source>
        <dbReference type="Pfam" id="PF02687"/>
    </source>
</evidence>